<dbReference type="PANTHER" id="PTHR33908">
    <property type="entry name" value="MANNOSYLTRANSFERASE YKCB-RELATED"/>
    <property type="match status" value="1"/>
</dbReference>
<keyword evidence="6 8" id="KW-1133">Transmembrane helix</keyword>
<sequence length="670" mass="71003">MTRRWHWGVLALVGVAAVVAWLVSTTVFPYHSLNHDEGVYLQQAAMLLDGQVFLRPPMEDAFRPWFFVDTGDRLYAKYAPVPAFFFALGELFGAYRLALPGIAAGVVALTALVGREVFDSRVGLLAGAFVLASPLFVVESGVFLPYAPTTLLNLAFAYAYLRADRTGSRRWAAVAGGAVGVAFFSRPYTAVLFATPFVAHALWTLYADWRAALPRQAVTAALGLAGVGVTLGYNALVTGDAFVFPYQAFAPLDGLGFGQRRLLGHEVVYTPELAVRVNRIVLDLFFTKWVAGGAFGSLLAAAGVVWAGRREWSARAAAVAGVFVTVAAGNVYFWGTFNILGDVSRAGDGLVSVLGPYYHFDLLVPTAVFAAFAAVRGGTRLRTAARERFDPRVARVAVAAVLVVGLTGGAVVTAGNAADPVQTNLDVTETYETAYAPFEDGAPAESVVLLPDPYGDWLNHPFQPLRNDPGFDGRAVYAIDDRPFAVADAFPNRSLYRYVYRGVWNPAAGSPSAARLQRVEDVSGAAVTLEARLGVPSAATATTIRVATDAESAYYTAEPTDGAVGLNVSVRDGRVSVAGDVSATGNDSLTVAGRGTVRVSAFVQYGGGDGFTYRLSLPVDATGGDVRALSPRVERCANVRACGGAAAYVPSPSRPSVFVNVSMTVAEHNH</sequence>
<evidence type="ECO:0000313" key="12">
    <source>
        <dbReference type="Proteomes" id="UP001500194"/>
    </source>
</evidence>
<dbReference type="Pfam" id="PF25230">
    <property type="entry name" value="DUF7846"/>
    <property type="match status" value="1"/>
</dbReference>
<evidence type="ECO:0000259" key="10">
    <source>
        <dbReference type="Pfam" id="PF25230"/>
    </source>
</evidence>
<feature type="transmembrane region" description="Helical" evidence="8">
    <location>
        <begin position="7"/>
        <end position="30"/>
    </location>
</feature>
<organism evidence="11 12">
    <name type="scientific">Salarchaeum japonicum</name>
    <dbReference type="NCBI Taxonomy" id="555573"/>
    <lineage>
        <taxon>Archaea</taxon>
        <taxon>Methanobacteriati</taxon>
        <taxon>Methanobacteriota</taxon>
        <taxon>Stenosarchaea group</taxon>
        <taxon>Halobacteria</taxon>
        <taxon>Halobacteriales</taxon>
        <taxon>Halobacteriaceae</taxon>
    </lineage>
</organism>
<dbReference type="AlphaFoldDB" id="A0AAV3T2B1"/>
<dbReference type="GO" id="GO:0005886">
    <property type="term" value="C:plasma membrane"/>
    <property type="evidence" value="ECO:0007669"/>
    <property type="project" value="UniProtKB-SubCell"/>
</dbReference>
<proteinExistence type="predicted"/>
<comment type="subcellular location">
    <subcellularLocation>
        <location evidence="1">Cell membrane</location>
        <topology evidence="1">Multi-pass membrane protein</topology>
    </subcellularLocation>
</comment>
<feature type="transmembrane region" description="Helical" evidence="8">
    <location>
        <begin position="218"/>
        <end position="236"/>
    </location>
</feature>
<dbReference type="InterPro" id="IPR038731">
    <property type="entry name" value="RgtA/B/C-like"/>
</dbReference>
<keyword evidence="12" id="KW-1185">Reference proteome</keyword>
<evidence type="ECO:0000256" key="4">
    <source>
        <dbReference type="ARBA" id="ARBA00022679"/>
    </source>
</evidence>
<evidence type="ECO:0000256" key="2">
    <source>
        <dbReference type="ARBA" id="ARBA00022475"/>
    </source>
</evidence>
<name>A0AAV3T2B1_9EURY</name>
<dbReference type="RefSeq" id="WP_227259711.1">
    <property type="nucleotide sequence ID" value="NZ_BAAADU010000002.1"/>
</dbReference>
<feature type="transmembrane region" description="Helical" evidence="8">
    <location>
        <begin position="316"/>
        <end position="337"/>
    </location>
</feature>
<keyword evidence="3" id="KW-0328">Glycosyltransferase</keyword>
<keyword evidence="7 8" id="KW-0472">Membrane</keyword>
<feature type="transmembrane region" description="Helical" evidence="8">
    <location>
        <begin position="94"/>
        <end position="113"/>
    </location>
</feature>
<evidence type="ECO:0000256" key="3">
    <source>
        <dbReference type="ARBA" id="ARBA00022676"/>
    </source>
</evidence>
<feature type="domain" description="DUF7846" evidence="10">
    <location>
        <begin position="447"/>
        <end position="615"/>
    </location>
</feature>
<dbReference type="InterPro" id="IPR050297">
    <property type="entry name" value="LipidA_mod_glycosyltrf_83"/>
</dbReference>
<dbReference type="Proteomes" id="UP001500194">
    <property type="component" value="Unassembled WGS sequence"/>
</dbReference>
<dbReference type="GO" id="GO:0008610">
    <property type="term" value="P:lipid biosynthetic process"/>
    <property type="evidence" value="ECO:0007669"/>
    <property type="project" value="UniProtKB-ARBA"/>
</dbReference>
<feature type="transmembrane region" description="Helical" evidence="8">
    <location>
        <begin position="190"/>
        <end position="206"/>
    </location>
</feature>
<comment type="caution">
    <text evidence="11">The sequence shown here is derived from an EMBL/GenBank/DDBJ whole genome shotgun (WGS) entry which is preliminary data.</text>
</comment>
<evidence type="ECO:0000256" key="5">
    <source>
        <dbReference type="ARBA" id="ARBA00022692"/>
    </source>
</evidence>
<evidence type="ECO:0000256" key="8">
    <source>
        <dbReference type="SAM" id="Phobius"/>
    </source>
</evidence>
<keyword evidence="5 8" id="KW-0812">Transmembrane</keyword>
<feature type="domain" description="Glycosyltransferase RgtA/B/C/D-like" evidence="9">
    <location>
        <begin position="81"/>
        <end position="208"/>
    </location>
</feature>
<feature type="transmembrane region" description="Helical" evidence="8">
    <location>
        <begin position="120"/>
        <end position="137"/>
    </location>
</feature>
<feature type="transmembrane region" description="Helical" evidence="8">
    <location>
        <begin position="289"/>
        <end position="309"/>
    </location>
</feature>
<keyword evidence="4" id="KW-0808">Transferase</keyword>
<dbReference type="PANTHER" id="PTHR33908:SF11">
    <property type="entry name" value="MEMBRANE PROTEIN"/>
    <property type="match status" value="1"/>
</dbReference>
<evidence type="ECO:0000256" key="1">
    <source>
        <dbReference type="ARBA" id="ARBA00004651"/>
    </source>
</evidence>
<feature type="transmembrane region" description="Helical" evidence="8">
    <location>
        <begin position="396"/>
        <end position="415"/>
    </location>
</feature>
<evidence type="ECO:0000259" key="9">
    <source>
        <dbReference type="Pfam" id="PF13231"/>
    </source>
</evidence>
<dbReference type="GeneID" id="68573120"/>
<dbReference type="GO" id="GO:0016763">
    <property type="term" value="F:pentosyltransferase activity"/>
    <property type="evidence" value="ECO:0007669"/>
    <property type="project" value="TreeGrafter"/>
</dbReference>
<keyword evidence="2" id="KW-1003">Cell membrane</keyword>
<dbReference type="Pfam" id="PF13231">
    <property type="entry name" value="PMT_2"/>
    <property type="match status" value="1"/>
</dbReference>
<evidence type="ECO:0000256" key="7">
    <source>
        <dbReference type="ARBA" id="ARBA00023136"/>
    </source>
</evidence>
<feature type="transmembrane region" description="Helical" evidence="8">
    <location>
        <begin position="357"/>
        <end position="375"/>
    </location>
</feature>
<gene>
    <name evidence="11" type="ORF">GCM10009019_21990</name>
</gene>
<evidence type="ECO:0000313" key="11">
    <source>
        <dbReference type="EMBL" id="GAA0657449.1"/>
    </source>
</evidence>
<reference evidence="11 12" key="1">
    <citation type="journal article" date="2019" name="Int. J. Syst. Evol. Microbiol.">
        <title>The Global Catalogue of Microorganisms (GCM) 10K type strain sequencing project: providing services to taxonomists for standard genome sequencing and annotation.</title>
        <authorList>
            <consortium name="The Broad Institute Genomics Platform"/>
            <consortium name="The Broad Institute Genome Sequencing Center for Infectious Disease"/>
            <person name="Wu L."/>
            <person name="Ma J."/>
        </authorList>
    </citation>
    <scope>NUCLEOTIDE SEQUENCE [LARGE SCALE GENOMIC DNA]</scope>
    <source>
        <strain evidence="11 12">JCM 16327</strain>
    </source>
</reference>
<dbReference type="EMBL" id="BAAADU010000002">
    <property type="protein sequence ID" value="GAA0657449.1"/>
    <property type="molecule type" value="Genomic_DNA"/>
</dbReference>
<accession>A0AAV3T2B1</accession>
<dbReference type="InterPro" id="IPR057168">
    <property type="entry name" value="DUF7846"/>
</dbReference>
<protein>
    <submittedName>
        <fullName evidence="11">Glycosyltransferase family 39 protein</fullName>
    </submittedName>
</protein>
<evidence type="ECO:0000256" key="6">
    <source>
        <dbReference type="ARBA" id="ARBA00022989"/>
    </source>
</evidence>